<proteinExistence type="predicted"/>
<comment type="caution">
    <text evidence="1">The sequence shown here is derived from an EMBL/GenBank/DDBJ whole genome shotgun (WGS) entry which is preliminary data.</text>
</comment>
<protein>
    <submittedName>
        <fullName evidence="1">Uncharacterized protein</fullName>
    </submittedName>
</protein>
<reference evidence="1" key="1">
    <citation type="journal article" date="2015" name="Nature">
        <title>Complex archaea that bridge the gap between prokaryotes and eukaryotes.</title>
        <authorList>
            <person name="Spang A."/>
            <person name="Saw J.H."/>
            <person name="Jorgensen S.L."/>
            <person name="Zaremba-Niedzwiedzka K."/>
            <person name="Martijn J."/>
            <person name="Lind A.E."/>
            <person name="van Eijk R."/>
            <person name="Schleper C."/>
            <person name="Guy L."/>
            <person name="Ettema T.J."/>
        </authorList>
    </citation>
    <scope>NUCLEOTIDE SEQUENCE</scope>
</reference>
<name>A0A0F9EH14_9ZZZZ</name>
<accession>A0A0F9EH14</accession>
<sequence>MAKSKNSGMMELKTIKDFEDGWKDYDRIFIKKLKQEIIERAKSYVELVERIMRIVGIIKNNEIITTKSLISQFGGYNYTNYQLKSKKVKYQTLYDLFKLRNDEDIFIKIEHAIKEIFNEFQKILNMNGGISHGVRYLHNSKWDVNISSFSVSVISKELGKSYGLNDPNQDIEVLERFLLYYRECCEKHGIEII</sequence>
<dbReference type="AlphaFoldDB" id="A0A0F9EH14"/>
<organism evidence="1">
    <name type="scientific">marine sediment metagenome</name>
    <dbReference type="NCBI Taxonomy" id="412755"/>
    <lineage>
        <taxon>unclassified sequences</taxon>
        <taxon>metagenomes</taxon>
        <taxon>ecological metagenomes</taxon>
    </lineage>
</organism>
<dbReference type="EMBL" id="LAZR01027488">
    <property type="protein sequence ID" value="KKL65581.1"/>
    <property type="molecule type" value="Genomic_DNA"/>
</dbReference>
<evidence type="ECO:0000313" key="1">
    <source>
        <dbReference type="EMBL" id="KKL65581.1"/>
    </source>
</evidence>
<gene>
    <name evidence="1" type="ORF">LCGC14_2153560</name>
</gene>